<comment type="caution">
    <text evidence="1">The sequence shown here is derived from an EMBL/GenBank/DDBJ whole genome shotgun (WGS) entry which is preliminary data.</text>
</comment>
<name>A0ABD2W6S3_9HYME</name>
<dbReference type="EMBL" id="JBJJXI010000128">
    <property type="protein sequence ID" value="KAL3388750.1"/>
    <property type="molecule type" value="Genomic_DNA"/>
</dbReference>
<protein>
    <submittedName>
        <fullName evidence="1">Uncharacterized protein</fullName>
    </submittedName>
</protein>
<evidence type="ECO:0000313" key="2">
    <source>
        <dbReference type="Proteomes" id="UP001627154"/>
    </source>
</evidence>
<reference evidence="1 2" key="1">
    <citation type="journal article" date="2024" name="bioRxiv">
        <title>A reference genome for Trichogramma kaykai: A tiny desert-dwelling parasitoid wasp with competing sex-ratio distorters.</title>
        <authorList>
            <person name="Culotta J."/>
            <person name="Lindsey A.R."/>
        </authorList>
    </citation>
    <scope>NUCLEOTIDE SEQUENCE [LARGE SCALE GENOMIC DNA]</scope>
    <source>
        <strain evidence="1 2">KSX58</strain>
    </source>
</reference>
<gene>
    <name evidence="1" type="ORF">TKK_016179</name>
</gene>
<organism evidence="1 2">
    <name type="scientific">Trichogramma kaykai</name>
    <dbReference type="NCBI Taxonomy" id="54128"/>
    <lineage>
        <taxon>Eukaryota</taxon>
        <taxon>Metazoa</taxon>
        <taxon>Ecdysozoa</taxon>
        <taxon>Arthropoda</taxon>
        <taxon>Hexapoda</taxon>
        <taxon>Insecta</taxon>
        <taxon>Pterygota</taxon>
        <taxon>Neoptera</taxon>
        <taxon>Endopterygota</taxon>
        <taxon>Hymenoptera</taxon>
        <taxon>Apocrita</taxon>
        <taxon>Proctotrupomorpha</taxon>
        <taxon>Chalcidoidea</taxon>
        <taxon>Trichogrammatidae</taxon>
        <taxon>Trichogramma</taxon>
    </lineage>
</organism>
<dbReference type="Proteomes" id="UP001627154">
    <property type="component" value="Unassembled WGS sequence"/>
</dbReference>
<dbReference type="AlphaFoldDB" id="A0ABD2W6S3"/>
<accession>A0ABD2W6S3</accession>
<sequence>MLEIREQDEIFHFFKFITMFKVPRYLLRLVCTVENGNNGGPSRAAVGQMRATRAAAQTRVTSTSRCCWLGARPTHATRSAVKVS</sequence>
<keyword evidence="2" id="KW-1185">Reference proteome</keyword>
<evidence type="ECO:0000313" key="1">
    <source>
        <dbReference type="EMBL" id="KAL3388750.1"/>
    </source>
</evidence>
<proteinExistence type="predicted"/>